<dbReference type="EMBL" id="JAENGZ010002176">
    <property type="protein sequence ID" value="KAG6944599.1"/>
    <property type="molecule type" value="Genomic_DNA"/>
</dbReference>
<organism evidence="1 2">
    <name type="scientific">Phytophthora cactorum</name>
    <dbReference type="NCBI Taxonomy" id="29920"/>
    <lineage>
        <taxon>Eukaryota</taxon>
        <taxon>Sar</taxon>
        <taxon>Stramenopiles</taxon>
        <taxon>Oomycota</taxon>
        <taxon>Peronosporomycetes</taxon>
        <taxon>Peronosporales</taxon>
        <taxon>Peronosporaceae</taxon>
        <taxon>Phytophthora</taxon>
    </lineage>
</organism>
<evidence type="ECO:0000313" key="2">
    <source>
        <dbReference type="Proteomes" id="UP000688947"/>
    </source>
</evidence>
<comment type="caution">
    <text evidence="1">The sequence shown here is derived from an EMBL/GenBank/DDBJ whole genome shotgun (WGS) entry which is preliminary data.</text>
</comment>
<name>A0A8T1TQQ6_9STRA</name>
<protein>
    <submittedName>
        <fullName evidence="1">Uncharacterized protein</fullName>
    </submittedName>
</protein>
<sequence length="85" mass="9706">MYVDTTKGKHGDLFISGSVTYVQRPRPYEDEQAYHQVTVKTSNFVHSDMLGKNDQWAPPKTTCHIQSLNLSLNIKAVQIHNVDDF</sequence>
<dbReference type="AlphaFoldDB" id="A0A8T1TQQ6"/>
<accession>A0A8T1TQQ6</accession>
<reference evidence="1" key="1">
    <citation type="submission" date="2021-01" db="EMBL/GenBank/DDBJ databases">
        <title>Phytophthora aleatoria, a newly-described species from Pinus radiata is distinct from Phytophthora cactorum isolates based on comparative genomics.</title>
        <authorList>
            <person name="Mcdougal R."/>
            <person name="Panda P."/>
            <person name="Williams N."/>
            <person name="Studholme D.J."/>
        </authorList>
    </citation>
    <scope>NUCLEOTIDE SEQUENCE</scope>
    <source>
        <strain evidence="1">NZFS 3830</strain>
    </source>
</reference>
<dbReference type="Proteomes" id="UP000688947">
    <property type="component" value="Unassembled WGS sequence"/>
</dbReference>
<evidence type="ECO:0000313" key="1">
    <source>
        <dbReference type="EMBL" id="KAG6944599.1"/>
    </source>
</evidence>
<proteinExistence type="predicted"/>
<gene>
    <name evidence="1" type="ORF">JG687_00017772</name>
</gene>